<evidence type="ECO:0000256" key="6">
    <source>
        <dbReference type="ARBA" id="ARBA00022723"/>
    </source>
</evidence>
<evidence type="ECO:0000256" key="5">
    <source>
        <dbReference type="ARBA" id="ARBA00022617"/>
    </source>
</evidence>
<dbReference type="GO" id="GO:0046222">
    <property type="term" value="P:aflatoxin metabolic process"/>
    <property type="evidence" value="ECO:0007669"/>
    <property type="project" value="UniProtKB-ARBA"/>
</dbReference>
<name>A0A3Q3NA05_9TELE</name>
<dbReference type="Pfam" id="PF00067">
    <property type="entry name" value="p450"/>
    <property type="match status" value="1"/>
</dbReference>
<dbReference type="GeneID" id="113137523"/>
<organism evidence="15 16">
    <name type="scientific">Mastacembelus armatus</name>
    <name type="common">zig-zag eel</name>
    <dbReference type="NCBI Taxonomy" id="205130"/>
    <lineage>
        <taxon>Eukaryota</taxon>
        <taxon>Metazoa</taxon>
        <taxon>Chordata</taxon>
        <taxon>Craniata</taxon>
        <taxon>Vertebrata</taxon>
        <taxon>Euteleostomi</taxon>
        <taxon>Actinopterygii</taxon>
        <taxon>Neopterygii</taxon>
        <taxon>Teleostei</taxon>
        <taxon>Neoteleostei</taxon>
        <taxon>Acanthomorphata</taxon>
        <taxon>Anabantaria</taxon>
        <taxon>Synbranchiformes</taxon>
        <taxon>Mastacembelidae</taxon>
        <taxon>Mastacembelus</taxon>
    </lineage>
</organism>
<dbReference type="PRINTS" id="PR01686">
    <property type="entry name" value="EP450ICYP2D"/>
</dbReference>
<keyword evidence="6 13" id="KW-0479">Metal-binding</keyword>
<evidence type="ECO:0000256" key="2">
    <source>
        <dbReference type="ARBA" id="ARBA00004524"/>
    </source>
</evidence>
<evidence type="ECO:0000256" key="3">
    <source>
        <dbReference type="ARBA" id="ARBA00004586"/>
    </source>
</evidence>
<comment type="subcellular location">
    <subcellularLocation>
        <location evidence="3">Endoplasmic reticulum membrane</location>
    </subcellularLocation>
    <subcellularLocation>
        <location evidence="2">Microsome membrane</location>
    </subcellularLocation>
</comment>
<dbReference type="InterPro" id="IPR017972">
    <property type="entry name" value="Cyt_P450_CS"/>
</dbReference>
<evidence type="ECO:0000256" key="9">
    <source>
        <dbReference type="ARBA" id="ARBA00023002"/>
    </source>
</evidence>
<keyword evidence="9 14" id="KW-0560">Oxidoreductase</keyword>
<evidence type="ECO:0000256" key="10">
    <source>
        <dbReference type="ARBA" id="ARBA00023004"/>
    </source>
</evidence>
<evidence type="ECO:0000256" key="11">
    <source>
        <dbReference type="ARBA" id="ARBA00023033"/>
    </source>
</evidence>
<dbReference type="GeneTree" id="ENSGT00940000162649"/>
<keyword evidence="11 14" id="KW-0503">Monooxygenase</keyword>
<dbReference type="PROSITE" id="PS00086">
    <property type="entry name" value="CYTOCHROME_P450"/>
    <property type="match status" value="1"/>
</dbReference>
<proteinExistence type="inferred from homology"/>
<dbReference type="PANTHER" id="PTHR24300">
    <property type="entry name" value="CYTOCHROME P450 508A4-RELATED"/>
    <property type="match status" value="1"/>
</dbReference>
<dbReference type="GO" id="GO:0020037">
    <property type="term" value="F:heme binding"/>
    <property type="evidence" value="ECO:0007669"/>
    <property type="project" value="InterPro"/>
</dbReference>
<evidence type="ECO:0000256" key="1">
    <source>
        <dbReference type="ARBA" id="ARBA00001971"/>
    </source>
</evidence>
<dbReference type="PRINTS" id="PR00385">
    <property type="entry name" value="P450"/>
</dbReference>
<dbReference type="InterPro" id="IPR008069">
    <property type="entry name" value="Cyt_P450_E_grp-I_CYP2D-like"/>
</dbReference>
<keyword evidence="8" id="KW-0492">Microsome</keyword>
<evidence type="ECO:0000256" key="4">
    <source>
        <dbReference type="ARBA" id="ARBA00010617"/>
    </source>
</evidence>
<dbReference type="InterPro" id="IPR036396">
    <property type="entry name" value="Cyt_P450_sf"/>
</dbReference>
<dbReference type="GO" id="GO:0016712">
    <property type="term" value="F:oxidoreductase activity, acting on paired donors, with incorporation or reduction of molecular oxygen, reduced flavin or flavoprotein as one donor, and incorporation of one atom of oxygen"/>
    <property type="evidence" value="ECO:0007669"/>
    <property type="project" value="InterPro"/>
</dbReference>
<dbReference type="STRING" id="205130.ENSMAMP00000029099"/>
<dbReference type="SUPFAM" id="SSF48264">
    <property type="entry name" value="Cytochrome P450"/>
    <property type="match status" value="1"/>
</dbReference>
<dbReference type="GO" id="GO:0005506">
    <property type="term" value="F:iron ion binding"/>
    <property type="evidence" value="ECO:0007669"/>
    <property type="project" value="InterPro"/>
</dbReference>
<evidence type="ECO:0000256" key="14">
    <source>
        <dbReference type="RuleBase" id="RU000461"/>
    </source>
</evidence>
<keyword evidence="16" id="KW-1185">Reference proteome</keyword>
<dbReference type="InterPro" id="IPR002401">
    <property type="entry name" value="Cyt_P450_E_grp-I"/>
</dbReference>
<keyword evidence="7" id="KW-0256">Endoplasmic reticulum</keyword>
<dbReference type="Ensembl" id="ENSMAMT00000029848.2">
    <property type="protein sequence ID" value="ENSMAMP00000029099.2"/>
    <property type="gene ID" value="ENSMAMG00000027093.1"/>
</dbReference>
<keyword evidence="10 13" id="KW-0408">Iron</keyword>
<feature type="binding site" description="axial binding residue" evidence="13">
    <location>
        <position position="447"/>
    </location>
    <ligand>
        <name>heme</name>
        <dbReference type="ChEBI" id="CHEBI:30413"/>
    </ligand>
    <ligandPart>
        <name>Fe</name>
        <dbReference type="ChEBI" id="CHEBI:18248"/>
    </ligandPart>
</feature>
<dbReference type="GO" id="GO:0006082">
    <property type="term" value="P:organic acid metabolic process"/>
    <property type="evidence" value="ECO:0007669"/>
    <property type="project" value="TreeGrafter"/>
</dbReference>
<accession>A0A3Q3NA05</accession>
<dbReference type="InterPro" id="IPR001128">
    <property type="entry name" value="Cyt_P450"/>
</dbReference>
<comment type="cofactor">
    <cofactor evidence="1 13">
        <name>heme</name>
        <dbReference type="ChEBI" id="CHEBI:30413"/>
    </cofactor>
</comment>
<dbReference type="PANTHER" id="PTHR24300:SF319">
    <property type="entry name" value="CYTOCHROME P450, FAMILY 2, SUBFAMILY AC, POLYPEPTIDE 1"/>
    <property type="match status" value="1"/>
</dbReference>
<dbReference type="AlphaFoldDB" id="A0A3Q3NA05"/>
<dbReference type="Gene3D" id="1.10.630.10">
    <property type="entry name" value="Cytochrome P450"/>
    <property type="match status" value="1"/>
</dbReference>
<evidence type="ECO:0000256" key="13">
    <source>
        <dbReference type="PIRSR" id="PIRSR602401-1"/>
    </source>
</evidence>
<reference evidence="15" key="2">
    <citation type="submission" date="2025-09" db="UniProtKB">
        <authorList>
            <consortium name="Ensembl"/>
        </authorList>
    </citation>
    <scope>IDENTIFICATION</scope>
</reference>
<keyword evidence="5 13" id="KW-0349">Heme</keyword>
<comment type="similarity">
    <text evidence="4 14">Belongs to the cytochrome P450 family.</text>
</comment>
<evidence type="ECO:0000256" key="8">
    <source>
        <dbReference type="ARBA" id="ARBA00022848"/>
    </source>
</evidence>
<keyword evidence="12" id="KW-0472">Membrane</keyword>
<dbReference type="InterPro" id="IPR050182">
    <property type="entry name" value="Cytochrome_P450_fam2"/>
</dbReference>
<protein>
    <submittedName>
        <fullName evidence="15">Cytochrome P450 2K1-like</fullName>
    </submittedName>
</protein>
<evidence type="ECO:0000256" key="7">
    <source>
        <dbReference type="ARBA" id="ARBA00022824"/>
    </source>
</evidence>
<dbReference type="GO" id="GO:0005789">
    <property type="term" value="C:endoplasmic reticulum membrane"/>
    <property type="evidence" value="ECO:0007669"/>
    <property type="project" value="UniProtKB-SubCell"/>
</dbReference>
<dbReference type="FunFam" id="1.10.630.10:FF:000010">
    <property type="entry name" value="cytochrome P450 2W1 isoform X2"/>
    <property type="match status" value="1"/>
</dbReference>
<dbReference type="PRINTS" id="PR00463">
    <property type="entry name" value="EP450I"/>
</dbReference>
<dbReference type="Proteomes" id="UP000261640">
    <property type="component" value="Unplaced"/>
</dbReference>
<evidence type="ECO:0000313" key="16">
    <source>
        <dbReference type="Proteomes" id="UP000261640"/>
    </source>
</evidence>
<evidence type="ECO:0000256" key="12">
    <source>
        <dbReference type="ARBA" id="ARBA00023136"/>
    </source>
</evidence>
<dbReference type="RefSeq" id="XP_026175029.1">
    <property type="nucleotide sequence ID" value="XM_026319244.1"/>
</dbReference>
<dbReference type="GO" id="GO:0006805">
    <property type="term" value="P:xenobiotic metabolic process"/>
    <property type="evidence" value="ECO:0007669"/>
    <property type="project" value="TreeGrafter"/>
</dbReference>
<evidence type="ECO:0000313" key="15">
    <source>
        <dbReference type="Ensembl" id="ENSMAMP00000029099.2"/>
    </source>
</evidence>
<reference evidence="15" key="1">
    <citation type="submission" date="2025-08" db="UniProtKB">
        <authorList>
            <consortium name="Ensembl"/>
        </authorList>
    </citation>
    <scope>IDENTIFICATION</scope>
</reference>
<sequence>MGILDVFLQSSSSLSLLGALLVLLLVYFISSFSSQENGKEPPGPRPLPLLGNLLQLDLKRPYISLLKLSKKYGSVFTVYFGPNKVVVLAGYRTVKEALVNHADEFGEREPPLTVKETKREYGVIWSNGDCWKEMRRFALVNLKDFGMGRKACEDKIIEESHYLTDVLKKFKGEAFDTTQPLNYAVSNIISSMVYGSRFEYDDPEFISMVNRLNRFVQILVSPAMQFYTMFPSIGKWICPVREEFRKLVDANRKRHLKLASRLKETLNPEEYRGFVDAFLVHQKQLEDSGITDSHFHNENLLMTVANLFGAGTETTSTTLRWALLLMAKYPKIQDQVQEELSRVIGTRQVQVEDRKNLPFTDAVIHETQRLANIAPMALSHRTSKDVIFEGYFIKKGTTVIPLLTSVLYDEKEWERPHTFYPAHFLDKDGMFVKRDAFMPFSAGRRICLGESLARMELFIFFTTLLQHFRFTPPPGVSEDELDLTPRVGFTLSPSPHKLCAVLRI</sequence>